<evidence type="ECO:0000259" key="3">
    <source>
        <dbReference type="PROSITE" id="PS50174"/>
    </source>
</evidence>
<dbReference type="InterPro" id="IPR000467">
    <property type="entry name" value="G_patch_dom"/>
</dbReference>
<reference evidence="4" key="1">
    <citation type="submission" date="2016-05" db="EMBL/GenBank/DDBJ databases">
        <authorList>
            <person name="Lavstsen T."/>
            <person name="Jespersen J.S."/>
        </authorList>
    </citation>
    <scope>NUCLEOTIDE SEQUENCE</scope>
    <source>
        <tissue evidence="4">Brain</tissue>
    </source>
</reference>
<sequence>MAEAAQEKSRGLKFAEQQLRRHGWEHGKGLGRAENGISEAIKVKVKCDKGGVGHKEGEQFSFHWWDHVFNKASASLQVENDQNGIKVKKTAEEEDGMISNKKPRKALLERAKLYGCFVKSATLLSGQEQPEPKPSVSDDDSSSSDEDDQNLDLSSTTKLSDSDLMKVCGGRTAHKGARHGLTMSAKLARLEQQEAEFMAKYGRKSQTLKSPPVCVTPTPPTDEGTEECRSQKMKKKRSTEKSDEINDEEDCGRPETGSKTKKKKKKDEAEERVSTDGDEVLVDQNKDAEGKSPEESGELNSDSRGKRKKKKRSNRDAGPAEGESCDKESETLEEERVCVKTEKQKKKKSKKFSEKTDEEEIPPKKKKKKSKHQ</sequence>
<dbReference type="PANTHER" id="PTHR23149">
    <property type="entry name" value="G PATCH DOMAIN CONTAINING PROTEIN"/>
    <property type="match status" value="1"/>
</dbReference>
<dbReference type="AlphaFoldDB" id="A0A1A7YJ22"/>
<accession>A0A1A7YJ22</accession>
<feature type="compositionally biased region" description="Acidic residues" evidence="2">
    <location>
        <begin position="137"/>
        <end position="150"/>
    </location>
</feature>
<dbReference type="PANTHER" id="PTHR23149:SF9">
    <property type="entry name" value="G PATCH DOMAIN-CONTAINING PROTEIN 4"/>
    <property type="match status" value="1"/>
</dbReference>
<feature type="compositionally biased region" description="Basic and acidic residues" evidence="2">
    <location>
        <begin position="266"/>
        <end position="275"/>
    </location>
</feature>
<evidence type="ECO:0000256" key="1">
    <source>
        <dbReference type="ARBA" id="ARBA00040365"/>
    </source>
</evidence>
<evidence type="ECO:0000256" key="2">
    <source>
        <dbReference type="SAM" id="MobiDB-lite"/>
    </source>
</evidence>
<feature type="region of interest" description="Disordered" evidence="2">
    <location>
        <begin position="124"/>
        <end position="165"/>
    </location>
</feature>
<dbReference type="PROSITE" id="PS50174">
    <property type="entry name" value="G_PATCH"/>
    <property type="match status" value="1"/>
</dbReference>
<dbReference type="GO" id="GO:0003676">
    <property type="term" value="F:nucleic acid binding"/>
    <property type="evidence" value="ECO:0007669"/>
    <property type="project" value="InterPro"/>
</dbReference>
<evidence type="ECO:0000313" key="4">
    <source>
        <dbReference type="EMBL" id="SBP30203.1"/>
    </source>
</evidence>
<gene>
    <name evidence="4" type="primary">GPATCH4</name>
</gene>
<feature type="domain" description="G-patch" evidence="3">
    <location>
        <begin position="11"/>
        <end position="57"/>
    </location>
</feature>
<feature type="region of interest" description="Disordered" evidence="2">
    <location>
        <begin position="201"/>
        <end position="373"/>
    </location>
</feature>
<dbReference type="Pfam" id="PF01585">
    <property type="entry name" value="G-patch"/>
    <property type="match status" value="1"/>
</dbReference>
<proteinExistence type="predicted"/>
<dbReference type="EMBL" id="HADX01007971">
    <property type="protein sequence ID" value="SBP30203.1"/>
    <property type="molecule type" value="Transcribed_RNA"/>
</dbReference>
<dbReference type="SMART" id="SM00443">
    <property type="entry name" value="G_patch"/>
    <property type="match status" value="1"/>
</dbReference>
<name>A0A1A7YJ22_9TELE</name>
<dbReference type="InterPro" id="IPR050656">
    <property type="entry name" value="PINX1"/>
</dbReference>
<feature type="compositionally biased region" description="Basic and acidic residues" evidence="2">
    <location>
        <begin position="324"/>
        <end position="342"/>
    </location>
</feature>
<reference evidence="4" key="2">
    <citation type="submission" date="2016-06" db="EMBL/GenBank/DDBJ databases">
        <title>The genome of a short-lived fish provides insights into sex chromosome evolution and the genetic control of aging.</title>
        <authorList>
            <person name="Reichwald K."/>
            <person name="Felder M."/>
            <person name="Petzold A."/>
            <person name="Koch P."/>
            <person name="Groth M."/>
            <person name="Platzer M."/>
        </authorList>
    </citation>
    <scope>NUCLEOTIDE SEQUENCE</scope>
    <source>
        <tissue evidence="4">Brain</tissue>
    </source>
</reference>
<organism evidence="4">
    <name type="scientific">Iconisemion striatum</name>
    <dbReference type="NCBI Taxonomy" id="60296"/>
    <lineage>
        <taxon>Eukaryota</taxon>
        <taxon>Metazoa</taxon>
        <taxon>Chordata</taxon>
        <taxon>Craniata</taxon>
        <taxon>Vertebrata</taxon>
        <taxon>Euteleostomi</taxon>
        <taxon>Actinopterygii</taxon>
        <taxon>Neopterygii</taxon>
        <taxon>Teleostei</taxon>
        <taxon>Neoteleostei</taxon>
        <taxon>Acanthomorphata</taxon>
        <taxon>Ovalentaria</taxon>
        <taxon>Atherinomorphae</taxon>
        <taxon>Cyprinodontiformes</taxon>
        <taxon>Nothobranchiidae</taxon>
        <taxon>Iconisemion</taxon>
    </lineage>
</organism>
<feature type="compositionally biased region" description="Basic and acidic residues" evidence="2">
    <location>
        <begin position="284"/>
        <end position="294"/>
    </location>
</feature>
<dbReference type="GO" id="GO:0005730">
    <property type="term" value="C:nucleolus"/>
    <property type="evidence" value="ECO:0007669"/>
    <property type="project" value="TreeGrafter"/>
</dbReference>
<dbReference type="EMBL" id="HADW01002953">
    <property type="protein sequence ID" value="SBP04353.1"/>
    <property type="molecule type" value="Transcribed_RNA"/>
</dbReference>
<protein>
    <recommendedName>
        <fullName evidence="1">G patch domain-containing protein 4</fullName>
    </recommendedName>
</protein>
<feature type="compositionally biased region" description="Basic residues" evidence="2">
    <location>
        <begin position="364"/>
        <end position="373"/>
    </location>
</feature>